<protein>
    <submittedName>
        <fullName evidence="1">Uncharacterized protein</fullName>
    </submittedName>
</protein>
<dbReference type="InterPro" id="IPR010921">
    <property type="entry name" value="Trp_repressor/repl_initiator"/>
</dbReference>
<dbReference type="EMBL" id="MHCZ01000012">
    <property type="protein sequence ID" value="OGY30183.1"/>
    <property type="molecule type" value="Genomic_DNA"/>
</dbReference>
<dbReference type="Gene3D" id="1.10.1270.10">
    <property type="entry name" value="TrpR-like"/>
    <property type="match status" value="1"/>
</dbReference>
<dbReference type="Proteomes" id="UP000178068">
    <property type="component" value="Unassembled WGS sequence"/>
</dbReference>
<dbReference type="Pfam" id="PF01371">
    <property type="entry name" value="Trp_repressor"/>
    <property type="match status" value="1"/>
</dbReference>
<evidence type="ECO:0000313" key="1">
    <source>
        <dbReference type="EMBL" id="OGY30183.1"/>
    </source>
</evidence>
<dbReference type="InterPro" id="IPR038116">
    <property type="entry name" value="TrpR-like_sf"/>
</dbReference>
<accession>A0A1G1WR32</accession>
<dbReference type="InterPro" id="IPR000831">
    <property type="entry name" value="Trp_repress"/>
</dbReference>
<gene>
    <name evidence="1" type="ORF">A3F35_00070</name>
</gene>
<evidence type="ECO:0000313" key="2">
    <source>
        <dbReference type="Proteomes" id="UP000178068"/>
    </source>
</evidence>
<dbReference type="GO" id="GO:0043565">
    <property type="term" value="F:sequence-specific DNA binding"/>
    <property type="evidence" value="ECO:0007669"/>
    <property type="project" value="InterPro"/>
</dbReference>
<reference evidence="1 2" key="1">
    <citation type="journal article" date="2016" name="Nat. Commun.">
        <title>Thousands of microbial genomes shed light on interconnected biogeochemical processes in an aquifer system.</title>
        <authorList>
            <person name="Anantharaman K."/>
            <person name="Brown C.T."/>
            <person name="Hug L.A."/>
            <person name="Sharon I."/>
            <person name="Castelle C.J."/>
            <person name="Probst A.J."/>
            <person name="Thomas B.C."/>
            <person name="Singh A."/>
            <person name="Wilkins M.J."/>
            <person name="Karaoz U."/>
            <person name="Brodie E.L."/>
            <person name="Williams K.H."/>
            <person name="Hubbard S.S."/>
            <person name="Banfield J.F."/>
        </authorList>
    </citation>
    <scope>NUCLEOTIDE SEQUENCE [LARGE SCALE GENOMIC DNA]</scope>
</reference>
<dbReference type="AlphaFoldDB" id="A0A1G1WR32"/>
<proteinExistence type="predicted"/>
<dbReference type="SUPFAM" id="SSF48295">
    <property type="entry name" value="TrpR-like"/>
    <property type="match status" value="1"/>
</dbReference>
<dbReference type="GO" id="GO:0003700">
    <property type="term" value="F:DNA-binding transcription factor activity"/>
    <property type="evidence" value="ECO:0007669"/>
    <property type="project" value="InterPro"/>
</dbReference>
<name>A0A1G1WR32_9BACT</name>
<sequence length="136" mass="15927">MTRVSRVPIEKELSNELIGSFVAVLTNLENKIKVEKFVRDFLTGEEKIMLAKRLSLATLLEQGYTNEQIRRILRVSPTTINLMKHWLVYKPGIKAGIEEMLKLEKSKALEEKMKRIREQLPPVTRNARARVRWLNR</sequence>
<comment type="caution">
    <text evidence="1">The sequence shown here is derived from an EMBL/GenBank/DDBJ whole genome shotgun (WGS) entry which is preliminary data.</text>
</comment>
<organism evidence="1 2">
    <name type="scientific">Candidatus Woykebacteria bacterium RIFCSPHIGHO2_12_FULL_45_10</name>
    <dbReference type="NCBI Taxonomy" id="1802603"/>
    <lineage>
        <taxon>Bacteria</taxon>
        <taxon>Candidatus Woykeibacteriota</taxon>
    </lineage>
</organism>